<sequence>MLTERFISFYYPLSLLPLLLLRSRPGQLKEQAQSVMSPGNLPEDPECLTYKRDLVQKLKILRQELSQQQPQAGHCRIEVSREEIFEESYRQVMKMRPKDLWKRLMVKFRGEEGLDYGGVAREWLYLLSHEMLNPYYGLFQYSRDDIYTLQINPDSAVNPEHLSYFHFVGRIMGMAVFHGHYIDGGFTLPFYKQLLGKPITLDDMESVDPDLHNSLVWILSVLSCSCFLRRLYVNWRFLRGIEAQFLALQKGFNEVIPQHLLKAFDEKELELIVCGLGKIDINDFLCTPLQVKCYPHFYRLVINQYGFFKGQCQYLESSVVNSQYNAIFNRIDIPPYEGYDKLYDKLLTAIEETCGFAVE</sequence>
<dbReference type="PANTHER" id="PTHR11254">
    <property type="entry name" value="HECT DOMAIN UBIQUITIN-PROTEIN LIGASE"/>
    <property type="match status" value="1"/>
</dbReference>
<evidence type="ECO:0000313" key="9">
    <source>
        <dbReference type="Proteomes" id="UP000472262"/>
    </source>
</evidence>
<keyword evidence="9" id="KW-1185">Reference proteome</keyword>
<reference evidence="8" key="1">
    <citation type="submission" date="2025-08" db="UniProtKB">
        <authorList>
            <consortium name="Ensembl"/>
        </authorList>
    </citation>
    <scope>IDENTIFICATION</scope>
</reference>
<dbReference type="GO" id="GO:0005737">
    <property type="term" value="C:cytoplasm"/>
    <property type="evidence" value="ECO:0007669"/>
    <property type="project" value="TreeGrafter"/>
</dbReference>
<dbReference type="AlphaFoldDB" id="A0A672LXZ8"/>
<proteinExistence type="predicted"/>
<dbReference type="Proteomes" id="UP000472262">
    <property type="component" value="Unassembled WGS sequence"/>
</dbReference>
<evidence type="ECO:0000256" key="5">
    <source>
        <dbReference type="ARBA" id="ARBA00022786"/>
    </source>
</evidence>
<evidence type="ECO:0000256" key="6">
    <source>
        <dbReference type="PROSITE-ProRule" id="PRU00104"/>
    </source>
</evidence>
<evidence type="ECO:0000256" key="2">
    <source>
        <dbReference type="ARBA" id="ARBA00004906"/>
    </source>
</evidence>
<dbReference type="OMA" id="ERFISFY"/>
<dbReference type="Gene3D" id="3.30.2410.10">
    <property type="entry name" value="Hect, E3 ligase catalytic domain"/>
    <property type="match status" value="1"/>
</dbReference>
<dbReference type="GO" id="GO:0043161">
    <property type="term" value="P:proteasome-mediated ubiquitin-dependent protein catabolic process"/>
    <property type="evidence" value="ECO:0007669"/>
    <property type="project" value="TreeGrafter"/>
</dbReference>
<keyword evidence="4" id="KW-0808">Transferase</keyword>
<dbReference type="InParanoid" id="A0A672LXZ8"/>
<dbReference type="EC" id="2.3.2.26" evidence="3"/>
<dbReference type="SUPFAM" id="SSF56204">
    <property type="entry name" value="Hect, E3 ligase catalytic domain"/>
    <property type="match status" value="1"/>
</dbReference>
<keyword evidence="5 6" id="KW-0833">Ubl conjugation pathway</keyword>
<dbReference type="InterPro" id="IPR000569">
    <property type="entry name" value="HECT_dom"/>
</dbReference>
<dbReference type="GO" id="GO:0061630">
    <property type="term" value="F:ubiquitin protein ligase activity"/>
    <property type="evidence" value="ECO:0007669"/>
    <property type="project" value="UniProtKB-EC"/>
</dbReference>
<name>A0A672LXZ8_SINGR</name>
<dbReference type="GO" id="GO:0016567">
    <property type="term" value="P:protein ubiquitination"/>
    <property type="evidence" value="ECO:0007669"/>
    <property type="project" value="TreeGrafter"/>
</dbReference>
<dbReference type="GO" id="GO:0046332">
    <property type="term" value="F:SMAD binding"/>
    <property type="evidence" value="ECO:0007669"/>
    <property type="project" value="TreeGrafter"/>
</dbReference>
<reference evidence="8" key="2">
    <citation type="submission" date="2025-09" db="UniProtKB">
        <authorList>
            <consortium name="Ensembl"/>
        </authorList>
    </citation>
    <scope>IDENTIFICATION</scope>
</reference>
<dbReference type="SMART" id="SM00119">
    <property type="entry name" value="HECTc"/>
    <property type="match status" value="1"/>
</dbReference>
<dbReference type="Ensembl" id="ENSSGRT00000031199.1">
    <property type="protein sequence ID" value="ENSSGRP00000029007.1"/>
    <property type="gene ID" value="ENSSGRG00000016569.1"/>
</dbReference>
<dbReference type="Pfam" id="PF00632">
    <property type="entry name" value="HECT"/>
    <property type="match status" value="2"/>
</dbReference>
<dbReference type="PROSITE" id="PS50237">
    <property type="entry name" value="HECT"/>
    <property type="match status" value="2"/>
</dbReference>
<evidence type="ECO:0000256" key="4">
    <source>
        <dbReference type="ARBA" id="ARBA00022679"/>
    </source>
</evidence>
<evidence type="ECO:0000256" key="3">
    <source>
        <dbReference type="ARBA" id="ARBA00012485"/>
    </source>
</evidence>
<comment type="caution">
    <text evidence="6">Lacks conserved residue(s) required for the propagation of feature annotation.</text>
</comment>
<feature type="domain" description="HECT" evidence="7">
    <location>
        <begin position="328"/>
        <end position="359"/>
    </location>
</feature>
<dbReference type="Gene3D" id="3.30.2160.10">
    <property type="entry name" value="Hect, E3 ligase catalytic domain"/>
    <property type="match status" value="2"/>
</dbReference>
<feature type="domain" description="HECT" evidence="7">
    <location>
        <begin position="96"/>
        <end position="284"/>
    </location>
</feature>
<comment type="catalytic activity">
    <reaction evidence="1">
        <text>S-ubiquitinyl-[E2 ubiquitin-conjugating enzyme]-L-cysteine + [acceptor protein]-L-lysine = [E2 ubiquitin-conjugating enzyme]-L-cysteine + N(6)-ubiquitinyl-[acceptor protein]-L-lysine.</text>
        <dbReference type="EC" id="2.3.2.26"/>
    </reaction>
</comment>
<organism evidence="8 9">
    <name type="scientific">Sinocyclocheilus grahami</name>
    <name type="common">Dianchi golden-line fish</name>
    <name type="synonym">Barbus grahami</name>
    <dbReference type="NCBI Taxonomy" id="75366"/>
    <lineage>
        <taxon>Eukaryota</taxon>
        <taxon>Metazoa</taxon>
        <taxon>Chordata</taxon>
        <taxon>Craniata</taxon>
        <taxon>Vertebrata</taxon>
        <taxon>Euteleostomi</taxon>
        <taxon>Actinopterygii</taxon>
        <taxon>Neopterygii</taxon>
        <taxon>Teleostei</taxon>
        <taxon>Ostariophysi</taxon>
        <taxon>Cypriniformes</taxon>
        <taxon>Cyprinidae</taxon>
        <taxon>Cyprininae</taxon>
        <taxon>Sinocyclocheilus</taxon>
    </lineage>
</organism>
<protein>
    <recommendedName>
        <fullName evidence="3">HECT-type E3 ubiquitin transferase</fullName>
        <ecNumber evidence="3">2.3.2.26</ecNumber>
    </recommendedName>
</protein>
<dbReference type="PANTHER" id="PTHR11254:SF300">
    <property type="entry name" value="E3 UBIQUITIN-PROTEIN LIGASE SMURF2"/>
    <property type="match status" value="1"/>
</dbReference>
<dbReference type="InterPro" id="IPR050409">
    <property type="entry name" value="E3_ubiq-protein_ligase"/>
</dbReference>
<dbReference type="InterPro" id="IPR035983">
    <property type="entry name" value="Hect_E3_ubiquitin_ligase"/>
</dbReference>
<comment type="pathway">
    <text evidence="2">Protein modification; protein ubiquitination.</text>
</comment>
<dbReference type="FunFam" id="3.90.1750.10:FF:000079">
    <property type="entry name" value="E3 ubiquitin-protein ligase"/>
    <property type="match status" value="1"/>
</dbReference>
<evidence type="ECO:0000313" key="8">
    <source>
        <dbReference type="Ensembl" id="ENSSGRP00000029007.1"/>
    </source>
</evidence>
<dbReference type="GO" id="GO:0030514">
    <property type="term" value="P:negative regulation of BMP signaling pathway"/>
    <property type="evidence" value="ECO:0007669"/>
    <property type="project" value="TreeGrafter"/>
</dbReference>
<evidence type="ECO:0000256" key="1">
    <source>
        <dbReference type="ARBA" id="ARBA00000885"/>
    </source>
</evidence>
<evidence type="ECO:0000259" key="7">
    <source>
        <dbReference type="PROSITE" id="PS50237"/>
    </source>
</evidence>
<dbReference type="Gene3D" id="3.90.1750.10">
    <property type="entry name" value="Hect, E3 ligase catalytic domains"/>
    <property type="match status" value="2"/>
</dbReference>
<accession>A0A672LXZ8</accession>